<dbReference type="SUPFAM" id="SSF103473">
    <property type="entry name" value="MFS general substrate transporter"/>
    <property type="match status" value="1"/>
</dbReference>
<dbReference type="PANTHER" id="PTHR11360:SF234">
    <property type="entry name" value="MFS-TYPE TRANSPORTER DBAD-RELATED"/>
    <property type="match status" value="1"/>
</dbReference>
<feature type="transmembrane region" description="Helical" evidence="4">
    <location>
        <begin position="314"/>
        <end position="332"/>
    </location>
</feature>
<keyword evidence="7" id="KW-1185">Reference proteome</keyword>
<feature type="transmembrane region" description="Helical" evidence="4">
    <location>
        <begin position="111"/>
        <end position="132"/>
    </location>
</feature>
<evidence type="ECO:0000313" key="7">
    <source>
        <dbReference type="Proteomes" id="UP000799778"/>
    </source>
</evidence>
<dbReference type="InterPro" id="IPR050327">
    <property type="entry name" value="Proton-linked_MCT"/>
</dbReference>
<dbReference type="GO" id="GO:0022857">
    <property type="term" value="F:transmembrane transporter activity"/>
    <property type="evidence" value="ECO:0007669"/>
    <property type="project" value="InterPro"/>
</dbReference>
<feature type="domain" description="Major facilitator superfamily (MFS) profile" evidence="5">
    <location>
        <begin position="46"/>
        <end position="470"/>
    </location>
</feature>
<dbReference type="Proteomes" id="UP000799778">
    <property type="component" value="Unassembled WGS sequence"/>
</dbReference>
<keyword evidence="4" id="KW-0472">Membrane</keyword>
<dbReference type="EMBL" id="ML978067">
    <property type="protein sequence ID" value="KAF2018592.1"/>
    <property type="molecule type" value="Genomic_DNA"/>
</dbReference>
<dbReference type="RefSeq" id="XP_033386931.1">
    <property type="nucleotide sequence ID" value="XM_033530812.1"/>
</dbReference>
<feature type="transmembrane region" description="Helical" evidence="4">
    <location>
        <begin position="443"/>
        <end position="464"/>
    </location>
</feature>
<feature type="compositionally biased region" description="Basic and acidic residues" evidence="3">
    <location>
        <begin position="1"/>
        <end position="10"/>
    </location>
</feature>
<feature type="region of interest" description="Disordered" evidence="3">
    <location>
        <begin position="1"/>
        <end position="27"/>
    </location>
</feature>
<feature type="transmembrane region" description="Helical" evidence="4">
    <location>
        <begin position="209"/>
        <end position="230"/>
    </location>
</feature>
<dbReference type="AlphaFoldDB" id="A0A6A5XZH0"/>
<keyword evidence="4" id="KW-0812">Transmembrane</keyword>
<organism evidence="6 7">
    <name type="scientific">Aaosphaeria arxii CBS 175.79</name>
    <dbReference type="NCBI Taxonomy" id="1450172"/>
    <lineage>
        <taxon>Eukaryota</taxon>
        <taxon>Fungi</taxon>
        <taxon>Dikarya</taxon>
        <taxon>Ascomycota</taxon>
        <taxon>Pezizomycotina</taxon>
        <taxon>Dothideomycetes</taxon>
        <taxon>Pleosporomycetidae</taxon>
        <taxon>Pleosporales</taxon>
        <taxon>Pleosporales incertae sedis</taxon>
        <taxon>Aaosphaeria</taxon>
    </lineage>
</organism>
<feature type="transmembrane region" description="Helical" evidence="4">
    <location>
        <begin position="138"/>
        <end position="161"/>
    </location>
</feature>
<gene>
    <name evidence="6" type="ORF">BU24DRAFT_447256</name>
</gene>
<feature type="transmembrane region" description="Helical" evidence="4">
    <location>
        <begin position="402"/>
        <end position="423"/>
    </location>
</feature>
<dbReference type="InterPro" id="IPR011701">
    <property type="entry name" value="MFS"/>
</dbReference>
<comment type="similarity">
    <text evidence="2">Belongs to the major facilitator superfamily. Monocarboxylate porter (TC 2.A.1.13) family.</text>
</comment>
<dbReference type="PROSITE" id="PS50850">
    <property type="entry name" value="MFS"/>
    <property type="match status" value="1"/>
</dbReference>
<dbReference type="InterPro" id="IPR020846">
    <property type="entry name" value="MFS_dom"/>
</dbReference>
<name>A0A6A5XZH0_9PLEO</name>
<comment type="subcellular location">
    <subcellularLocation>
        <location evidence="1">Membrane</location>
        <topology evidence="1">Multi-pass membrane protein</topology>
    </subcellularLocation>
</comment>
<evidence type="ECO:0000256" key="3">
    <source>
        <dbReference type="SAM" id="MobiDB-lite"/>
    </source>
</evidence>
<feature type="compositionally biased region" description="Polar residues" evidence="3">
    <location>
        <begin position="11"/>
        <end position="26"/>
    </location>
</feature>
<feature type="transmembrane region" description="Helical" evidence="4">
    <location>
        <begin position="173"/>
        <end position="194"/>
    </location>
</feature>
<evidence type="ECO:0000256" key="2">
    <source>
        <dbReference type="ARBA" id="ARBA00006727"/>
    </source>
</evidence>
<protein>
    <submittedName>
        <fullName evidence="6">MFS general substrate transporter</fullName>
    </submittedName>
</protein>
<dbReference type="GeneID" id="54288209"/>
<dbReference type="Pfam" id="PF07690">
    <property type="entry name" value="MFS_1"/>
    <property type="match status" value="1"/>
</dbReference>
<evidence type="ECO:0000313" key="6">
    <source>
        <dbReference type="EMBL" id="KAF2018592.1"/>
    </source>
</evidence>
<evidence type="ECO:0000259" key="5">
    <source>
        <dbReference type="PROSITE" id="PS50850"/>
    </source>
</evidence>
<feature type="transmembrane region" description="Helical" evidence="4">
    <location>
        <begin position="279"/>
        <end position="302"/>
    </location>
</feature>
<proteinExistence type="inferred from homology"/>
<sequence>MAETSMRNEHSSATQHSQGLDDGNSSIHDETVKREAPEPPNGGVKAYLKIFGGFLVLFITLGVASTFGSYQAYYESDLLSSHSSSTISWIGTTQVFLQSFAGLFSGAFYDAGYATTSLAIGMPLLVLGQMMLSLSRVYWHIMLSQGLCIGIGSGLIYVPAVSIVASQFTTKRTIALGFTATGSAVGGIILPIMFRKLLPMVGFGWTNRAIGLVTLILASTAFILLTDISWSSLFHFRNQDMASVEVEEKEPTTSDQPSPFRFTRKCMADLLANLGGRSYLFLCMGVFFVFLGFWVPYFYIVPFASRSLKTSSEYSFYLLSILNAGSILGRVLPTFLDRIIGSAAILLGGATILSAIIFAWLGVHDIPGITLWCFFVGFASGIVVSIPNAVASRLSEPCNVGLRIGFMWTAGAFAELIGAPIAGALVQTTGPEKENVNYFGGQVFGGASIALGAVLLIVPAWSTFKEDRAKMKKSTEAS</sequence>
<feature type="transmembrane region" description="Helical" evidence="4">
    <location>
        <begin position="339"/>
        <end position="363"/>
    </location>
</feature>
<dbReference type="InterPro" id="IPR036259">
    <property type="entry name" value="MFS_trans_sf"/>
</dbReference>
<feature type="transmembrane region" description="Helical" evidence="4">
    <location>
        <begin position="86"/>
        <end position="104"/>
    </location>
</feature>
<evidence type="ECO:0000256" key="4">
    <source>
        <dbReference type="SAM" id="Phobius"/>
    </source>
</evidence>
<dbReference type="OrthoDB" id="6509908at2759"/>
<feature type="transmembrane region" description="Helical" evidence="4">
    <location>
        <begin position="50"/>
        <end position="74"/>
    </location>
</feature>
<dbReference type="PANTHER" id="PTHR11360">
    <property type="entry name" value="MONOCARBOXYLATE TRANSPORTER"/>
    <property type="match status" value="1"/>
</dbReference>
<evidence type="ECO:0000256" key="1">
    <source>
        <dbReference type="ARBA" id="ARBA00004141"/>
    </source>
</evidence>
<dbReference type="GO" id="GO:0016020">
    <property type="term" value="C:membrane"/>
    <property type="evidence" value="ECO:0007669"/>
    <property type="project" value="UniProtKB-SubCell"/>
</dbReference>
<keyword evidence="4" id="KW-1133">Transmembrane helix</keyword>
<reference evidence="6" key="1">
    <citation type="journal article" date="2020" name="Stud. Mycol.">
        <title>101 Dothideomycetes genomes: a test case for predicting lifestyles and emergence of pathogens.</title>
        <authorList>
            <person name="Haridas S."/>
            <person name="Albert R."/>
            <person name="Binder M."/>
            <person name="Bloem J."/>
            <person name="Labutti K."/>
            <person name="Salamov A."/>
            <person name="Andreopoulos B."/>
            <person name="Baker S."/>
            <person name="Barry K."/>
            <person name="Bills G."/>
            <person name="Bluhm B."/>
            <person name="Cannon C."/>
            <person name="Castanera R."/>
            <person name="Culley D."/>
            <person name="Daum C."/>
            <person name="Ezra D."/>
            <person name="Gonzalez J."/>
            <person name="Henrissat B."/>
            <person name="Kuo A."/>
            <person name="Liang C."/>
            <person name="Lipzen A."/>
            <person name="Lutzoni F."/>
            <person name="Magnuson J."/>
            <person name="Mondo S."/>
            <person name="Nolan M."/>
            <person name="Ohm R."/>
            <person name="Pangilinan J."/>
            <person name="Park H.-J."/>
            <person name="Ramirez L."/>
            <person name="Alfaro M."/>
            <person name="Sun H."/>
            <person name="Tritt A."/>
            <person name="Yoshinaga Y."/>
            <person name="Zwiers L.-H."/>
            <person name="Turgeon B."/>
            <person name="Goodwin S."/>
            <person name="Spatafora J."/>
            <person name="Crous P."/>
            <person name="Grigoriev I."/>
        </authorList>
    </citation>
    <scope>NUCLEOTIDE SEQUENCE</scope>
    <source>
        <strain evidence="6">CBS 175.79</strain>
    </source>
</reference>
<dbReference type="Gene3D" id="1.20.1250.20">
    <property type="entry name" value="MFS general substrate transporter like domains"/>
    <property type="match status" value="1"/>
</dbReference>
<accession>A0A6A5XZH0</accession>
<feature type="transmembrane region" description="Helical" evidence="4">
    <location>
        <begin position="369"/>
        <end position="390"/>
    </location>
</feature>